<evidence type="ECO:0000256" key="3">
    <source>
        <dbReference type="ARBA" id="ARBA00038317"/>
    </source>
</evidence>
<name>A0A2L1DG91_9HEMI</name>
<organism evidence="7">
    <name type="scientific">Subpsaltria yangi</name>
    <dbReference type="NCBI Taxonomy" id="1195109"/>
    <lineage>
        <taxon>Eukaryota</taxon>
        <taxon>Metazoa</taxon>
        <taxon>Ecdysozoa</taxon>
        <taxon>Arthropoda</taxon>
        <taxon>Hexapoda</taxon>
        <taxon>Insecta</taxon>
        <taxon>Pterygota</taxon>
        <taxon>Neoptera</taxon>
        <taxon>Paraneoptera</taxon>
        <taxon>Hemiptera</taxon>
        <taxon>Auchenorrhyncha</taxon>
        <taxon>Cicadoidea</taxon>
        <taxon>Cicadidae</taxon>
        <taxon>Tibicininae</taxon>
        <taxon>Tibicinini</taxon>
        <taxon>Subpsaltria</taxon>
    </lineage>
</organism>
<reference evidence="7" key="1">
    <citation type="submission" date="2017-03" db="EMBL/GenBank/DDBJ databases">
        <title>Bioinformatics of Glutathione S-transferase Genes in Salivary Glands of Cicada Subpsaltria yangi feeding on the medicinal plant Ephedra lepidosperma.</title>
        <authorList>
            <person name="Qi M."/>
        </authorList>
    </citation>
    <scope>NUCLEOTIDE SEQUENCE</scope>
</reference>
<dbReference type="Gene3D" id="3.40.30.10">
    <property type="entry name" value="Glutaredoxin"/>
    <property type="match status" value="1"/>
</dbReference>
<dbReference type="InterPro" id="IPR004045">
    <property type="entry name" value="Glutathione_S-Trfase_N"/>
</dbReference>
<dbReference type="InterPro" id="IPR010987">
    <property type="entry name" value="Glutathione-S-Trfase_C-like"/>
</dbReference>
<dbReference type="GO" id="GO:0006749">
    <property type="term" value="P:glutathione metabolic process"/>
    <property type="evidence" value="ECO:0007669"/>
    <property type="project" value="TreeGrafter"/>
</dbReference>
<dbReference type="PROSITE" id="PS50405">
    <property type="entry name" value="GST_CTER"/>
    <property type="match status" value="1"/>
</dbReference>
<protein>
    <recommendedName>
        <fullName evidence="1">glutathione transferase</fullName>
        <ecNumber evidence="1">2.5.1.18</ecNumber>
    </recommendedName>
</protein>
<dbReference type="Gene3D" id="1.20.1050.10">
    <property type="match status" value="1"/>
</dbReference>
<dbReference type="AlphaFoldDB" id="A0A2L1DG91"/>
<keyword evidence="2 7" id="KW-0808">Transferase</keyword>
<comment type="similarity">
    <text evidence="3">Belongs to the GST superfamily. Sigma family.</text>
</comment>
<dbReference type="FunFam" id="1.20.1050.10:FF:000030">
    <property type="entry name" value="Glutathione S-transferase S1"/>
    <property type="match status" value="1"/>
</dbReference>
<dbReference type="SUPFAM" id="SSF47616">
    <property type="entry name" value="GST C-terminal domain-like"/>
    <property type="match status" value="1"/>
</dbReference>
<dbReference type="Pfam" id="PF02798">
    <property type="entry name" value="GST_N"/>
    <property type="match status" value="1"/>
</dbReference>
<dbReference type="GO" id="GO:0004602">
    <property type="term" value="F:glutathione peroxidase activity"/>
    <property type="evidence" value="ECO:0007669"/>
    <property type="project" value="UniProtKB-ARBA"/>
</dbReference>
<dbReference type="EC" id="2.5.1.18" evidence="1"/>
<dbReference type="InterPro" id="IPR004046">
    <property type="entry name" value="GST_C"/>
</dbReference>
<dbReference type="GO" id="GO:0004364">
    <property type="term" value="F:glutathione transferase activity"/>
    <property type="evidence" value="ECO:0007669"/>
    <property type="project" value="UniProtKB-EC"/>
</dbReference>
<feature type="domain" description="GST N-terminal" evidence="5">
    <location>
        <begin position="3"/>
        <end position="80"/>
    </location>
</feature>
<evidence type="ECO:0000256" key="4">
    <source>
        <dbReference type="ARBA" id="ARBA00047960"/>
    </source>
</evidence>
<dbReference type="InterPro" id="IPR036249">
    <property type="entry name" value="Thioredoxin-like_sf"/>
</dbReference>
<evidence type="ECO:0000259" key="6">
    <source>
        <dbReference type="PROSITE" id="PS50405"/>
    </source>
</evidence>
<dbReference type="PANTHER" id="PTHR11571:SF224">
    <property type="entry name" value="HEMATOPOIETIC PROSTAGLANDIN D SYNTHASE"/>
    <property type="match status" value="1"/>
</dbReference>
<evidence type="ECO:0000313" key="7">
    <source>
        <dbReference type="EMBL" id="AVC68802.1"/>
    </source>
</evidence>
<accession>A0A2L1DG91</accession>
<dbReference type="SFLD" id="SFLDG00363">
    <property type="entry name" value="AMPS_(cytGST):_Alpha-__Mu-__Pi"/>
    <property type="match status" value="1"/>
</dbReference>
<dbReference type="InterPro" id="IPR050213">
    <property type="entry name" value="GST_superfamily"/>
</dbReference>
<dbReference type="SFLD" id="SFLDG01205">
    <property type="entry name" value="AMPS.1"/>
    <property type="match status" value="1"/>
</dbReference>
<dbReference type="SFLD" id="SFLDS00019">
    <property type="entry name" value="Glutathione_Transferase_(cytos"/>
    <property type="match status" value="1"/>
</dbReference>
<dbReference type="InterPro" id="IPR040079">
    <property type="entry name" value="Glutathione_S-Trfase"/>
</dbReference>
<sequence>MSPKYKLTYFNGKGIGESLRWLLAYSGEEFEDIRFTIEEWPSIKPTIPYGKLPVLDIDGKKASQSVALARYLGKQAGLGGKDLWEDLQIDIIVDTIGDFRNELKSLKLRQDKDEKVKAEKIEKFAKEIIPFYMNKLDAIVKENHGYVANGKLSWGDIYLVSMVDFVSTFIARDLLTPYSNLAALQKKITSIPKIKAWIDKRPDSEF</sequence>
<dbReference type="Pfam" id="PF14497">
    <property type="entry name" value="GST_C_3"/>
    <property type="match status" value="1"/>
</dbReference>
<evidence type="ECO:0000259" key="5">
    <source>
        <dbReference type="PROSITE" id="PS50404"/>
    </source>
</evidence>
<dbReference type="PANTHER" id="PTHR11571">
    <property type="entry name" value="GLUTATHIONE S-TRANSFERASE"/>
    <property type="match status" value="1"/>
</dbReference>
<dbReference type="CDD" id="cd03039">
    <property type="entry name" value="GST_N_Sigma_like"/>
    <property type="match status" value="1"/>
</dbReference>
<dbReference type="FunFam" id="3.40.30.10:FF:000035">
    <property type="entry name" value="hematopoietic prostaglandin D synthase"/>
    <property type="match status" value="1"/>
</dbReference>
<evidence type="ECO:0000256" key="2">
    <source>
        <dbReference type="ARBA" id="ARBA00022679"/>
    </source>
</evidence>
<feature type="domain" description="GST C-terminal" evidence="6">
    <location>
        <begin position="82"/>
        <end position="206"/>
    </location>
</feature>
<proteinExistence type="evidence at transcript level"/>
<dbReference type="EMBL" id="KY773981">
    <property type="protein sequence ID" value="AVC68802.1"/>
    <property type="molecule type" value="mRNA"/>
</dbReference>
<dbReference type="InterPro" id="IPR036282">
    <property type="entry name" value="Glutathione-S-Trfase_C_sf"/>
</dbReference>
<dbReference type="SUPFAM" id="SSF52833">
    <property type="entry name" value="Thioredoxin-like"/>
    <property type="match status" value="1"/>
</dbReference>
<dbReference type="CDD" id="cd03192">
    <property type="entry name" value="GST_C_Sigma_like"/>
    <property type="match status" value="1"/>
</dbReference>
<dbReference type="PROSITE" id="PS50404">
    <property type="entry name" value="GST_NTER"/>
    <property type="match status" value="1"/>
</dbReference>
<comment type="catalytic activity">
    <reaction evidence="4">
        <text>RX + glutathione = an S-substituted glutathione + a halide anion + H(+)</text>
        <dbReference type="Rhea" id="RHEA:16437"/>
        <dbReference type="ChEBI" id="CHEBI:15378"/>
        <dbReference type="ChEBI" id="CHEBI:16042"/>
        <dbReference type="ChEBI" id="CHEBI:17792"/>
        <dbReference type="ChEBI" id="CHEBI:57925"/>
        <dbReference type="ChEBI" id="CHEBI:90779"/>
        <dbReference type="EC" id="2.5.1.18"/>
    </reaction>
</comment>
<evidence type="ECO:0000256" key="1">
    <source>
        <dbReference type="ARBA" id="ARBA00012452"/>
    </source>
</evidence>